<dbReference type="Gene3D" id="3.40.50.300">
    <property type="entry name" value="P-loop containing nucleotide triphosphate hydrolases"/>
    <property type="match status" value="2"/>
</dbReference>
<feature type="domain" description="ABC transporter" evidence="10">
    <location>
        <begin position="1180"/>
        <end position="1431"/>
    </location>
</feature>
<reference evidence="12 13" key="1">
    <citation type="journal article" date="2016" name="Sci. Rep.">
        <title>Insights into Adaptations to a Near-Obligate Nematode Endoparasitic Lifestyle from the Finished Genome of Drechmeria coniospora.</title>
        <authorList>
            <person name="Zhang L."/>
            <person name="Zhou Z."/>
            <person name="Guo Q."/>
            <person name="Fokkens L."/>
            <person name="Miskei M."/>
            <person name="Pocsi I."/>
            <person name="Zhang W."/>
            <person name="Chen M."/>
            <person name="Wang L."/>
            <person name="Sun Y."/>
            <person name="Donzelli B.G."/>
            <person name="Gibson D.M."/>
            <person name="Nelson D.R."/>
            <person name="Luo J.G."/>
            <person name="Rep M."/>
            <person name="Liu H."/>
            <person name="Yang S."/>
            <person name="Wang J."/>
            <person name="Krasnoff S.B."/>
            <person name="Xu Y."/>
            <person name="Molnar I."/>
            <person name="Lin M."/>
        </authorList>
    </citation>
    <scope>NUCLEOTIDE SEQUENCE [LARGE SCALE GENOMIC DNA]</scope>
    <source>
        <strain evidence="12 13">ARSEF 6962</strain>
    </source>
</reference>
<gene>
    <name evidence="12" type="ORF">DCS_05864</name>
</gene>
<protein>
    <recommendedName>
        <fullName evidence="14">ABC transporter</fullName>
    </recommendedName>
</protein>
<feature type="transmembrane region" description="Helical" evidence="9">
    <location>
        <begin position="1001"/>
        <end position="1021"/>
    </location>
</feature>
<keyword evidence="3" id="KW-1003">Cell membrane</keyword>
<evidence type="ECO:0000259" key="11">
    <source>
        <dbReference type="PROSITE" id="PS50929"/>
    </source>
</evidence>
<feature type="domain" description="ABC transmembrane type-1" evidence="11">
    <location>
        <begin position="868"/>
        <end position="1142"/>
    </location>
</feature>
<dbReference type="InterPro" id="IPR050173">
    <property type="entry name" value="ABC_transporter_C-like"/>
</dbReference>
<dbReference type="Proteomes" id="UP000076580">
    <property type="component" value="Chromosome 02"/>
</dbReference>
<dbReference type="InterPro" id="IPR044746">
    <property type="entry name" value="ABCC_6TM_D1"/>
</dbReference>
<dbReference type="InterPro" id="IPR003593">
    <property type="entry name" value="AAA+_ATPase"/>
</dbReference>
<evidence type="ECO:0000256" key="9">
    <source>
        <dbReference type="SAM" id="Phobius"/>
    </source>
</evidence>
<dbReference type="InterPro" id="IPR003439">
    <property type="entry name" value="ABC_transporter-like_ATP-bd"/>
</dbReference>
<evidence type="ECO:0000259" key="10">
    <source>
        <dbReference type="PROSITE" id="PS50893"/>
    </source>
</evidence>
<dbReference type="PROSITE" id="PS00211">
    <property type="entry name" value="ABC_TRANSPORTER_1"/>
    <property type="match status" value="1"/>
</dbReference>
<dbReference type="InterPro" id="IPR036640">
    <property type="entry name" value="ABC1_TM_sf"/>
</dbReference>
<dbReference type="InterPro" id="IPR044726">
    <property type="entry name" value="ABCC_6TM_D2"/>
</dbReference>
<keyword evidence="5" id="KW-0547">Nucleotide-binding</keyword>
<dbReference type="STRING" id="98403.A0A151GP20"/>
<evidence type="ECO:0000256" key="4">
    <source>
        <dbReference type="ARBA" id="ARBA00022692"/>
    </source>
</evidence>
<evidence type="ECO:0000256" key="8">
    <source>
        <dbReference type="ARBA" id="ARBA00023136"/>
    </source>
</evidence>
<evidence type="ECO:0000256" key="6">
    <source>
        <dbReference type="ARBA" id="ARBA00022840"/>
    </source>
</evidence>
<feature type="transmembrane region" description="Helical" evidence="9">
    <location>
        <begin position="899"/>
        <end position="927"/>
    </location>
</feature>
<dbReference type="GO" id="GO:0140359">
    <property type="term" value="F:ABC-type transporter activity"/>
    <property type="evidence" value="ECO:0007669"/>
    <property type="project" value="InterPro"/>
</dbReference>
<feature type="transmembrane region" description="Helical" evidence="9">
    <location>
        <begin position="856"/>
        <end position="879"/>
    </location>
</feature>
<dbReference type="GO" id="GO:0005524">
    <property type="term" value="F:ATP binding"/>
    <property type="evidence" value="ECO:0007669"/>
    <property type="project" value="UniProtKB-KW"/>
</dbReference>
<dbReference type="Pfam" id="PF00664">
    <property type="entry name" value="ABC_membrane"/>
    <property type="match status" value="2"/>
</dbReference>
<evidence type="ECO:0008006" key="14">
    <source>
        <dbReference type="Google" id="ProtNLM"/>
    </source>
</evidence>
<feature type="domain" description="ABC transmembrane type-1" evidence="11">
    <location>
        <begin position="261"/>
        <end position="553"/>
    </location>
</feature>
<feature type="transmembrane region" description="Helical" evidence="9">
    <location>
        <begin position="526"/>
        <end position="556"/>
    </location>
</feature>
<feature type="transmembrane region" description="Helical" evidence="9">
    <location>
        <begin position="302"/>
        <end position="322"/>
    </location>
</feature>
<feature type="transmembrane region" description="Helical" evidence="9">
    <location>
        <begin position="12"/>
        <end position="34"/>
    </location>
</feature>
<dbReference type="PANTHER" id="PTHR24223:SF345">
    <property type="entry name" value="ABC MULTIDRUG TRANSPORTER (EUROFUNG)"/>
    <property type="match status" value="1"/>
</dbReference>
<keyword evidence="6" id="KW-0067">ATP-binding</keyword>
<evidence type="ECO:0000313" key="12">
    <source>
        <dbReference type="EMBL" id="KYK58846.1"/>
    </source>
</evidence>
<dbReference type="PANTHER" id="PTHR24223">
    <property type="entry name" value="ATP-BINDING CASSETTE SUB-FAMILY C"/>
    <property type="match status" value="1"/>
</dbReference>
<dbReference type="InterPro" id="IPR011527">
    <property type="entry name" value="ABC1_TM_dom"/>
</dbReference>
<feature type="transmembrane region" description="Helical" evidence="9">
    <location>
        <begin position="495"/>
        <end position="514"/>
    </location>
</feature>
<dbReference type="GO" id="GO:0016887">
    <property type="term" value="F:ATP hydrolysis activity"/>
    <property type="evidence" value="ECO:0007669"/>
    <property type="project" value="InterPro"/>
</dbReference>
<dbReference type="InterPro" id="IPR027417">
    <property type="entry name" value="P-loop_NTPase"/>
</dbReference>
<dbReference type="SUPFAM" id="SSF52540">
    <property type="entry name" value="P-loop containing nucleoside triphosphate hydrolases"/>
    <property type="match status" value="2"/>
</dbReference>
<organism evidence="12 13">
    <name type="scientific">Drechmeria coniospora</name>
    <name type="common">Nematophagous fungus</name>
    <name type="synonym">Meria coniospora</name>
    <dbReference type="NCBI Taxonomy" id="98403"/>
    <lineage>
        <taxon>Eukaryota</taxon>
        <taxon>Fungi</taxon>
        <taxon>Dikarya</taxon>
        <taxon>Ascomycota</taxon>
        <taxon>Pezizomycotina</taxon>
        <taxon>Sordariomycetes</taxon>
        <taxon>Hypocreomycetidae</taxon>
        <taxon>Hypocreales</taxon>
        <taxon>Ophiocordycipitaceae</taxon>
        <taxon>Drechmeria</taxon>
    </lineage>
</organism>
<dbReference type="CDD" id="cd18580">
    <property type="entry name" value="ABC_6TM_ABCC_D2"/>
    <property type="match status" value="1"/>
</dbReference>
<dbReference type="PROSITE" id="PS50929">
    <property type="entry name" value="ABC_TM1F"/>
    <property type="match status" value="2"/>
</dbReference>
<proteinExistence type="predicted"/>
<dbReference type="GO" id="GO:0005886">
    <property type="term" value="C:plasma membrane"/>
    <property type="evidence" value="ECO:0007669"/>
    <property type="project" value="UniProtKB-SubCell"/>
</dbReference>
<keyword evidence="7 9" id="KW-1133">Transmembrane helix</keyword>
<feature type="transmembrane region" description="Helical" evidence="9">
    <location>
        <begin position="386"/>
        <end position="411"/>
    </location>
</feature>
<feature type="transmembrane region" description="Helical" evidence="9">
    <location>
        <begin position="55"/>
        <end position="73"/>
    </location>
</feature>
<dbReference type="SMART" id="SM00382">
    <property type="entry name" value="AAA"/>
    <property type="match status" value="2"/>
</dbReference>
<evidence type="ECO:0000313" key="13">
    <source>
        <dbReference type="Proteomes" id="UP000076580"/>
    </source>
</evidence>
<evidence type="ECO:0000256" key="7">
    <source>
        <dbReference type="ARBA" id="ARBA00022989"/>
    </source>
</evidence>
<evidence type="ECO:0000256" key="2">
    <source>
        <dbReference type="ARBA" id="ARBA00022448"/>
    </source>
</evidence>
<dbReference type="GeneID" id="63718507"/>
<feature type="transmembrane region" description="Helical" evidence="9">
    <location>
        <begin position="85"/>
        <end position="105"/>
    </location>
</feature>
<dbReference type="RefSeq" id="XP_040658198.1">
    <property type="nucleotide sequence ID" value="XM_040803165.1"/>
</dbReference>
<feature type="transmembrane region" description="Helical" evidence="9">
    <location>
        <begin position="1085"/>
        <end position="1108"/>
    </location>
</feature>
<keyword evidence="13" id="KW-1185">Reference proteome</keyword>
<sequence length="1433" mass="158440">MDEQSWLSGLGSSWLDCLSAAVSLAFILVIPMRLWELQGEPDVVRRTVVARMKQFITVFCALAQLATLAMVVLASPRDPQVTTIYYSAAAFNFICAVGIGILSFFEHMRSIKPSDTIVLFLVASLVVDWLHLWLSLADAALEDLAKRATTRGVFYGSLCKLTLLISESRGKQNILLKTENTLAPEESAGIIQRTFLWWVNPILHRGASGTLRSNDLQVTDAKLSSRNARYSINRLWDGRARPENMMTLPLVLLKCLGNDFFWAVPSRVFLILFQYGPPLLMKETIRYLSQPWDAQRLSTRTTRILAFAVIVYIGQAISSVVYQHQQDRLRAKTRGALVGLVYHKTLRSRSNGHDLGKAVTLINTDVDSLVTIARFAHDVWGYVLELVIGMFILASQVGWLSPVPLVIILFCSRVSKYVAQNIRGRQKDWNAATQNRLSMISTFLGSIKTIKSLGVSGAMANLITSLRSAEIESAKRVRWVMIAYNASVRDTYDPLANALGIFSPAITMILYGIVSHRHHVNIDPETAFTTIAVLFMVIHPANMIMTIVPNIVACFASFDRIQSYLLEPPRHDQRIDTVDDNDGEINLENVSVQADKTSRLALDAVFLRLERSSIVACTGPTGAGKTMLAKAMLGEVHVSQGTVKLRSRRIGYCDQTPWLPNGSIRDVIVNFASHVDETRYWSSLNATCLVPDLRQLPMGDGTEIGSRGLNLSGGQRQRVALARMLYDACDVVILDDPFSALDGQTEDQVIQNLLGPEGIFRTRKTTVLWITNATHYFGLPDSVVVLEKCRIKEHGKWSELTSFPAASRKVMPENLKASSASETQAMLMEAGKKRAKEIDTRLDVGRKTGNVRIYSYYLRSVGMFSSCFLMGCTATYSFFITFPHYWLKRWTEADPKIEWMYALGYGLLALFAWIATNGTMWSTYMLVSPRSGRRLHSRLLSNIIGAPLSFFAITDAGVILNRFSQDIQLVDKDLPAAFQSLSNQTFKILVQIGVLLAVQKLLLWSIPICLVIVYIIAKVYLRMSRRVQIEELASRSAVVSQITETVEGLITIRAFGWQGHCQSNLDGALDVSQGPLYLLSCLRRWLTLVLDLMLAAISIGIIALALFGRGATDGAGIGAALNVIIVTNATLLRLVESWATFEISLGAIDRLKTLDDEIQHEDQPWEDVVPDVSWPQKGDVVLHKLTASYNQKAVALCNISLDIKSGQKVVICGRTGSGKSSILLSLLRLIDITGNVSVDGIDLSSVSRATIRERCFITVPQDPMILPDASLRISLDPSGEADSPTLIDALKKTGVWEPLFGPQLANPADILDRKVSELPTLSTGQTQLLGLARALTKKAILGSQCKPILLLDEATSSLDTQTESLIHDVIDKEFCQQGHTVIAVSHRLSIVASQTRSTDMIVTMADGVIQKVERTDEVLGLDHRPTPSIESGL</sequence>
<dbReference type="SUPFAM" id="SSF90123">
    <property type="entry name" value="ABC transporter transmembrane region"/>
    <property type="match status" value="2"/>
</dbReference>
<evidence type="ECO:0000256" key="3">
    <source>
        <dbReference type="ARBA" id="ARBA00022475"/>
    </source>
</evidence>
<name>A0A151GP20_DRECN</name>
<dbReference type="InterPro" id="IPR017871">
    <property type="entry name" value="ABC_transporter-like_CS"/>
</dbReference>
<keyword evidence="4 9" id="KW-0812">Transmembrane</keyword>
<dbReference type="Pfam" id="PF00005">
    <property type="entry name" value="ABC_tran"/>
    <property type="match status" value="2"/>
</dbReference>
<dbReference type="Gene3D" id="1.20.1560.10">
    <property type="entry name" value="ABC transporter type 1, transmembrane domain"/>
    <property type="match status" value="2"/>
</dbReference>
<dbReference type="PROSITE" id="PS50893">
    <property type="entry name" value="ABC_TRANSPORTER_2"/>
    <property type="match status" value="2"/>
</dbReference>
<keyword evidence="2" id="KW-0813">Transport</keyword>
<dbReference type="CDD" id="cd18579">
    <property type="entry name" value="ABC_6TM_ABCC_D1"/>
    <property type="match status" value="1"/>
</dbReference>
<evidence type="ECO:0000256" key="1">
    <source>
        <dbReference type="ARBA" id="ARBA00004651"/>
    </source>
</evidence>
<evidence type="ECO:0000256" key="5">
    <source>
        <dbReference type="ARBA" id="ARBA00022741"/>
    </source>
</evidence>
<feature type="domain" description="ABC transporter" evidence="10">
    <location>
        <begin position="585"/>
        <end position="813"/>
    </location>
</feature>
<dbReference type="InParanoid" id="A0A151GP20"/>
<accession>A0A151GP20</accession>
<keyword evidence="8 9" id="KW-0472">Membrane</keyword>
<dbReference type="EMBL" id="LAYC01000002">
    <property type="protein sequence ID" value="KYK58846.1"/>
    <property type="molecule type" value="Genomic_DNA"/>
</dbReference>
<comment type="subcellular location">
    <subcellularLocation>
        <location evidence="1">Cell membrane</location>
        <topology evidence="1">Multi-pass membrane protein</topology>
    </subcellularLocation>
</comment>
<comment type="caution">
    <text evidence="12">The sequence shown here is derived from an EMBL/GenBank/DDBJ whole genome shotgun (WGS) entry which is preliminary data.</text>
</comment>
<feature type="transmembrane region" description="Helical" evidence="9">
    <location>
        <begin position="939"/>
        <end position="960"/>
    </location>
</feature>